<evidence type="ECO:0008006" key="3">
    <source>
        <dbReference type="Google" id="ProtNLM"/>
    </source>
</evidence>
<dbReference type="EMBL" id="PCDP01000001">
    <property type="protein sequence ID" value="PZM17180.1"/>
    <property type="molecule type" value="Genomic_DNA"/>
</dbReference>
<accession>A0A2W4F937</accession>
<dbReference type="Proteomes" id="UP000248925">
    <property type="component" value="Unassembled WGS sequence"/>
</dbReference>
<dbReference type="OrthoDB" id="7907231at2"/>
<evidence type="ECO:0000313" key="2">
    <source>
        <dbReference type="Proteomes" id="UP000248925"/>
    </source>
</evidence>
<proteinExistence type="predicted"/>
<evidence type="ECO:0000313" key="1">
    <source>
        <dbReference type="EMBL" id="PZM17180.1"/>
    </source>
</evidence>
<sequence length="133" mass="13178">MNEIIDQIAAKAGIAPDVAEKAVGMILGFLQREAPDGPVAKMIQSIPGASDLVAQYNGAESTSGGGGILGGLMSAVGAGGGVMALGQQLMSSGLGMGEITTLAKETIAVAREHAGDQVVDEVVGSIPGLSQFI</sequence>
<protein>
    <recommendedName>
        <fullName evidence="3">DUF937 domain-containing protein</fullName>
    </recommendedName>
</protein>
<keyword evidence="2" id="KW-1185">Reference proteome</keyword>
<gene>
    <name evidence="1" type="ORF">CPY51_02840</name>
</gene>
<name>A0A2W4F937_9HYPH</name>
<dbReference type="AlphaFoldDB" id="A0A2W4F937"/>
<dbReference type="RefSeq" id="WP_111158508.1">
    <property type="nucleotide sequence ID" value="NZ_PCDP01000001.1"/>
</dbReference>
<organism evidence="1 2">
    <name type="scientific">Rhizobium tubonense</name>
    <dbReference type="NCBI Taxonomy" id="484088"/>
    <lineage>
        <taxon>Bacteria</taxon>
        <taxon>Pseudomonadati</taxon>
        <taxon>Pseudomonadota</taxon>
        <taxon>Alphaproteobacteria</taxon>
        <taxon>Hyphomicrobiales</taxon>
        <taxon>Rhizobiaceae</taxon>
        <taxon>Rhizobium/Agrobacterium group</taxon>
        <taxon>Rhizobium</taxon>
    </lineage>
</organism>
<reference evidence="1 2" key="1">
    <citation type="journal article" date="2018" name="Sci. Rep.">
        <title>Rhizobium tumorigenes sp. nov., a novel plant tumorigenic bacterium isolated from cane gall tumors on thornless blackberry.</title>
        <authorList>
            <person name="Kuzmanovi N."/>
            <person name="Smalla K."/>
            <person name="Gronow S."/>
            <person name="PuBawska J."/>
        </authorList>
    </citation>
    <scope>NUCLEOTIDE SEQUENCE [LARGE SCALE GENOMIC DNA]</scope>
    <source>
        <strain evidence="1 2">CCBAU 85046</strain>
    </source>
</reference>
<comment type="caution">
    <text evidence="1">The sequence shown here is derived from an EMBL/GenBank/DDBJ whole genome shotgun (WGS) entry which is preliminary data.</text>
</comment>